<dbReference type="InterPro" id="IPR027417">
    <property type="entry name" value="P-loop_NTPase"/>
</dbReference>
<dbReference type="Gene3D" id="3.40.50.300">
    <property type="entry name" value="P-loop containing nucleotide triphosphate hydrolases"/>
    <property type="match status" value="2"/>
</dbReference>
<dbReference type="PANTHER" id="PTHR41259:SF1">
    <property type="entry name" value="DOUBLE-STRAND BREAK REPAIR RAD50 ATPASE, PUTATIVE-RELATED"/>
    <property type="match status" value="1"/>
</dbReference>
<sequence>MDKMKINKLDVLGYGKWHDVSFDFTKDNLQIIFGNNEAGKTTLLSLIEGIIFGFVDGRGSGYEQYIPKDTSSYGGKLTITTEENRHFILTRVAGTHGGDLTIYDIDNDMTTDNGILKKILGPIDRNTFENLFYFGDLDIKAISKLSKNELVSRIQKVGFVGSDEWISLRDDLEKKSKELYAPTGRKPPLNVLLKDYDNLLNQIEQSKGNLDKYNELQNKHSEINEELRSMKQQVAKLDKEIQKTKHLSQLWPIFEKINTFDSVKNMDVKKGFAEDDDKKLNDLKNQLFLVNKQLASVDADINALQNQISNSKLLDEFNSNKSRIDKLVQDFSNINDLINQLNVKISMIDELENQQSETTVADENDLENIRSLWNSYNQVSENTSNSNFTIISILAMIIGFGLVIFTPVMFKICGAVLFVIAAIYLYYLKKNAQKTTQKQEIASELQNNLSKYGVNIDEVSEWLSEQNYLKKHVNDTQTLDSYEKDVEQYKNQLNQYFDEWKHLVIDLNRSVSYDKQLENIKQYVSKMNDLNMNSLRINKQIQEQLAKKKELSDQKNTLSNEVSTFLKERNLSSIDDFVKESKVQKNIEENKKELSNFKSQISDDEIKQLQSYENVDQLNKKIADFTGQYDNLRKQILDLSQQLETINIQLQHYINDGTYNELLQNKSNQEAEIESMVDQWMSMKLSSQWIDEALNIATADRIPLFEKKAKEFFGILTNQRYTKITYYKSKLKVTRNDKLQFDAGELSRGTIEQLYLSLILSLSVVFGRSYQLPIIIDDGLTEFDSNRTKNAVNLLNKLSDNLQVIYTTCDDGIPNLVDKNDVLNLNEY</sequence>
<dbReference type="AlphaFoldDB" id="A0A387AVK6"/>
<organism evidence="4 5">
    <name type="scientific">Apilactobacillus bombintestini</name>
    <dbReference type="NCBI Taxonomy" id="2419772"/>
    <lineage>
        <taxon>Bacteria</taxon>
        <taxon>Bacillati</taxon>
        <taxon>Bacillota</taxon>
        <taxon>Bacilli</taxon>
        <taxon>Lactobacillales</taxon>
        <taxon>Lactobacillaceae</taxon>
        <taxon>Apilactobacillus</taxon>
    </lineage>
</organism>
<evidence type="ECO:0000259" key="3">
    <source>
        <dbReference type="Pfam" id="PF13514"/>
    </source>
</evidence>
<dbReference type="OrthoDB" id="9764467at2"/>
<keyword evidence="5" id="KW-1185">Reference proteome</keyword>
<dbReference type="KEGG" id="abom:D7I45_04040"/>
<accession>A0A387AVK6</accession>
<evidence type="ECO:0000313" key="5">
    <source>
        <dbReference type="Proteomes" id="UP000272003"/>
    </source>
</evidence>
<feature type="domain" description="YhaN AAA" evidence="3">
    <location>
        <begin position="4"/>
        <end position="206"/>
    </location>
</feature>
<dbReference type="Pfam" id="PF13514">
    <property type="entry name" value="AAA_27"/>
    <property type="match status" value="1"/>
</dbReference>
<reference evidence="4 5" key="1">
    <citation type="submission" date="2018-09" db="EMBL/GenBank/DDBJ databases">
        <title>Genome sequencing of strain BHWM-4.</title>
        <authorList>
            <person name="Heo J."/>
            <person name="Kim S.-J."/>
            <person name="Kwon S.-W."/>
        </authorList>
    </citation>
    <scope>NUCLEOTIDE SEQUENCE [LARGE SCALE GENOMIC DNA]</scope>
    <source>
        <strain evidence="4 5">BHWM-4</strain>
    </source>
</reference>
<feature type="transmembrane region" description="Helical" evidence="2">
    <location>
        <begin position="412"/>
        <end position="428"/>
    </location>
</feature>
<protein>
    <recommendedName>
        <fullName evidence="3">YhaN AAA domain-containing protein</fullName>
    </recommendedName>
</protein>
<evidence type="ECO:0000256" key="2">
    <source>
        <dbReference type="SAM" id="Phobius"/>
    </source>
</evidence>
<dbReference type="SUPFAM" id="SSF52540">
    <property type="entry name" value="P-loop containing nucleoside triphosphate hydrolases"/>
    <property type="match status" value="1"/>
</dbReference>
<gene>
    <name evidence="4" type="ORF">D7I45_04040</name>
</gene>
<name>A0A387AVK6_9LACO</name>
<dbReference type="Proteomes" id="UP000272003">
    <property type="component" value="Chromosome"/>
</dbReference>
<keyword evidence="2" id="KW-1133">Transmembrane helix</keyword>
<feature type="coiled-coil region" evidence="1">
    <location>
        <begin position="615"/>
        <end position="679"/>
    </location>
</feature>
<dbReference type="PANTHER" id="PTHR41259">
    <property type="entry name" value="DOUBLE-STRAND BREAK REPAIR RAD50 ATPASE, PUTATIVE-RELATED"/>
    <property type="match status" value="1"/>
</dbReference>
<keyword evidence="1" id="KW-0175">Coiled coil</keyword>
<dbReference type="EMBL" id="CP032626">
    <property type="protein sequence ID" value="AYF92706.1"/>
    <property type="molecule type" value="Genomic_DNA"/>
</dbReference>
<keyword evidence="2" id="KW-0472">Membrane</keyword>
<dbReference type="InterPro" id="IPR038734">
    <property type="entry name" value="YhaN_AAA"/>
</dbReference>
<feature type="coiled-coil region" evidence="1">
    <location>
        <begin position="472"/>
        <end position="568"/>
    </location>
</feature>
<keyword evidence="2" id="KW-0812">Transmembrane</keyword>
<feature type="coiled-coil region" evidence="1">
    <location>
        <begin position="189"/>
        <end position="247"/>
    </location>
</feature>
<evidence type="ECO:0000313" key="4">
    <source>
        <dbReference type="EMBL" id="AYF92706.1"/>
    </source>
</evidence>
<proteinExistence type="predicted"/>
<evidence type="ECO:0000256" key="1">
    <source>
        <dbReference type="SAM" id="Coils"/>
    </source>
</evidence>